<reference evidence="1" key="1">
    <citation type="submission" date="2020-11" db="EMBL/GenBank/DDBJ databases">
        <authorList>
            <consortium name="DOE Joint Genome Institute"/>
            <person name="Ahrendt S."/>
            <person name="Riley R."/>
            <person name="Andreopoulos W."/>
            <person name="Labutti K."/>
            <person name="Pangilinan J."/>
            <person name="Ruiz-Duenas F.J."/>
            <person name="Barrasa J.M."/>
            <person name="Sanchez-Garcia M."/>
            <person name="Camarero S."/>
            <person name="Miyauchi S."/>
            <person name="Serrano A."/>
            <person name="Linde D."/>
            <person name="Babiker R."/>
            <person name="Drula E."/>
            <person name="Ayuso-Fernandez I."/>
            <person name="Pacheco R."/>
            <person name="Padilla G."/>
            <person name="Ferreira P."/>
            <person name="Barriuso J."/>
            <person name="Kellner H."/>
            <person name="Castanera R."/>
            <person name="Alfaro M."/>
            <person name="Ramirez L."/>
            <person name="Pisabarro A.G."/>
            <person name="Kuo A."/>
            <person name="Tritt A."/>
            <person name="Lipzen A."/>
            <person name="He G."/>
            <person name="Yan M."/>
            <person name="Ng V."/>
            <person name="Cullen D."/>
            <person name="Martin F."/>
            <person name="Rosso M.-N."/>
            <person name="Henrissat B."/>
            <person name="Hibbett D."/>
            <person name="Martinez A.T."/>
            <person name="Grigoriev I.V."/>
        </authorList>
    </citation>
    <scope>NUCLEOTIDE SEQUENCE</scope>
    <source>
        <strain evidence="1">CBS 506.95</strain>
    </source>
</reference>
<gene>
    <name evidence="1" type="ORF">CPB83DRAFT_609433</name>
</gene>
<dbReference type="EMBL" id="MU157898">
    <property type="protein sequence ID" value="KAF9524492.1"/>
    <property type="molecule type" value="Genomic_DNA"/>
</dbReference>
<proteinExistence type="predicted"/>
<evidence type="ECO:0000313" key="1">
    <source>
        <dbReference type="EMBL" id="KAF9524492.1"/>
    </source>
</evidence>
<dbReference type="Proteomes" id="UP000807306">
    <property type="component" value="Unassembled WGS sequence"/>
</dbReference>
<sequence length="53" mass="5945">MDFGVLAGLKGYGIMSKTLENQRFRGEPREPKTLDARKVVYLPGCPAGHRRLN</sequence>
<name>A0A9P6JKQ5_9AGAR</name>
<comment type="caution">
    <text evidence="1">The sequence shown here is derived from an EMBL/GenBank/DDBJ whole genome shotgun (WGS) entry which is preliminary data.</text>
</comment>
<evidence type="ECO:0000313" key="2">
    <source>
        <dbReference type="Proteomes" id="UP000807306"/>
    </source>
</evidence>
<dbReference type="AlphaFoldDB" id="A0A9P6JKQ5"/>
<accession>A0A9P6JKQ5</accession>
<protein>
    <submittedName>
        <fullName evidence="1">Uncharacterized protein</fullName>
    </submittedName>
</protein>
<keyword evidence="2" id="KW-1185">Reference proteome</keyword>
<organism evidence="1 2">
    <name type="scientific">Crepidotus variabilis</name>
    <dbReference type="NCBI Taxonomy" id="179855"/>
    <lineage>
        <taxon>Eukaryota</taxon>
        <taxon>Fungi</taxon>
        <taxon>Dikarya</taxon>
        <taxon>Basidiomycota</taxon>
        <taxon>Agaricomycotina</taxon>
        <taxon>Agaricomycetes</taxon>
        <taxon>Agaricomycetidae</taxon>
        <taxon>Agaricales</taxon>
        <taxon>Agaricineae</taxon>
        <taxon>Crepidotaceae</taxon>
        <taxon>Crepidotus</taxon>
    </lineage>
</organism>